<keyword evidence="2" id="KW-1185">Reference proteome</keyword>
<dbReference type="AlphaFoldDB" id="A0A9Q1HBC3"/>
<gene>
    <name evidence="1" type="ORF">HOLleu_13947</name>
</gene>
<accession>A0A9Q1HBC3</accession>
<proteinExistence type="predicted"/>
<organism evidence="1 2">
    <name type="scientific">Holothuria leucospilota</name>
    <name type="common">Black long sea cucumber</name>
    <name type="synonym">Mertensiothuria leucospilota</name>
    <dbReference type="NCBI Taxonomy" id="206669"/>
    <lineage>
        <taxon>Eukaryota</taxon>
        <taxon>Metazoa</taxon>
        <taxon>Echinodermata</taxon>
        <taxon>Eleutherozoa</taxon>
        <taxon>Echinozoa</taxon>
        <taxon>Holothuroidea</taxon>
        <taxon>Aspidochirotacea</taxon>
        <taxon>Aspidochirotida</taxon>
        <taxon>Holothuriidae</taxon>
        <taxon>Holothuria</taxon>
    </lineage>
</organism>
<protein>
    <submittedName>
        <fullName evidence="1">Uncharacterized protein</fullName>
    </submittedName>
</protein>
<comment type="caution">
    <text evidence="1">The sequence shown here is derived from an EMBL/GenBank/DDBJ whole genome shotgun (WGS) entry which is preliminary data.</text>
</comment>
<dbReference type="EMBL" id="JAIZAY010000006">
    <property type="protein sequence ID" value="KAJ8039824.1"/>
    <property type="molecule type" value="Genomic_DNA"/>
</dbReference>
<name>A0A9Q1HBC3_HOLLE</name>
<reference evidence="1" key="1">
    <citation type="submission" date="2021-10" db="EMBL/GenBank/DDBJ databases">
        <title>Tropical sea cucumber genome reveals ecological adaptation and Cuvierian tubules defense mechanism.</title>
        <authorList>
            <person name="Chen T."/>
        </authorList>
    </citation>
    <scope>NUCLEOTIDE SEQUENCE</scope>
    <source>
        <strain evidence="1">Nanhai2018</strain>
        <tissue evidence="1">Muscle</tissue>
    </source>
</reference>
<sequence length="205" mass="22122">MTGAFGAAVIVTACTKTVCGQAWLDNYKSKLHSVSSDVKSSSTSKQEFHFGDGVTVASKEKVVLPAMIGNTYCDIATEVVSCDIPLLLSKDSLKRANAVLDLANDTATILGQSIPLECTPSGHHCVNLQGTEPKEDLEEQFKEVLVASVEKESGKGKHEGDEKSHQSWDVRKLTKLHKQFGHANVERMTPILKGAGVSTDVRNQL</sequence>
<evidence type="ECO:0000313" key="2">
    <source>
        <dbReference type="Proteomes" id="UP001152320"/>
    </source>
</evidence>
<dbReference type="Proteomes" id="UP001152320">
    <property type="component" value="Chromosome 6"/>
</dbReference>
<dbReference type="OrthoDB" id="10064933at2759"/>
<evidence type="ECO:0000313" key="1">
    <source>
        <dbReference type="EMBL" id="KAJ8039824.1"/>
    </source>
</evidence>